<feature type="compositionally biased region" description="Basic and acidic residues" evidence="1">
    <location>
        <begin position="166"/>
        <end position="181"/>
    </location>
</feature>
<dbReference type="AlphaFoldDB" id="A0AAQ4F3K4"/>
<name>A0AAQ4F3K4_AMBAM</name>
<evidence type="ECO:0000256" key="1">
    <source>
        <dbReference type="SAM" id="MobiDB-lite"/>
    </source>
</evidence>
<keyword evidence="3" id="KW-1185">Reference proteome</keyword>
<comment type="caution">
    <text evidence="2">The sequence shown here is derived from an EMBL/GenBank/DDBJ whole genome shotgun (WGS) entry which is preliminary data.</text>
</comment>
<feature type="region of interest" description="Disordered" evidence="1">
    <location>
        <begin position="242"/>
        <end position="316"/>
    </location>
</feature>
<organism evidence="2 3">
    <name type="scientific">Amblyomma americanum</name>
    <name type="common">Lone star tick</name>
    <dbReference type="NCBI Taxonomy" id="6943"/>
    <lineage>
        <taxon>Eukaryota</taxon>
        <taxon>Metazoa</taxon>
        <taxon>Ecdysozoa</taxon>
        <taxon>Arthropoda</taxon>
        <taxon>Chelicerata</taxon>
        <taxon>Arachnida</taxon>
        <taxon>Acari</taxon>
        <taxon>Parasitiformes</taxon>
        <taxon>Ixodida</taxon>
        <taxon>Ixodoidea</taxon>
        <taxon>Ixodidae</taxon>
        <taxon>Amblyomminae</taxon>
        <taxon>Amblyomma</taxon>
    </lineage>
</organism>
<protein>
    <submittedName>
        <fullName evidence="2">Uncharacterized protein</fullName>
    </submittedName>
</protein>
<proteinExistence type="predicted"/>
<dbReference type="Proteomes" id="UP001321473">
    <property type="component" value="Unassembled WGS sequence"/>
</dbReference>
<sequence length="370" mass="40815">MSESSTPNRHSSRKRLLVRLQMNRVIRFPRYLECTHQYRNLVRLLLEPVTTLRATMGVVVKHPWLFLFPDPTHILTREVDPRVTSPQLSGPLLVGNRQQEQAFVQCAPPPVDEQGVPLPTLDRKAAAENLRDQSAAASAPTGSGTFGHEPLFPADLSESFEEGSFEDDKVHHVHPVRRDSEEGLFEETSMTTTAFDDGQRHEDPSPPRKQPPLQNKKKPQSKKGQQNKDEVRAFFDSLKTLSTEHETTSQQVQGRGSRQGQSFSEGNTYPGQLADGGQDQFAGQQQAPYPGYYPADGDETVGLRLPPLGGDEGYTEAAPYGAGQFANVRASTDAGQGMMSPTSGYTSPDYGAYEPSTQQTTTSSIPGRRY</sequence>
<reference evidence="2 3" key="1">
    <citation type="journal article" date="2023" name="Arcadia Sci">
        <title>De novo assembly of a long-read Amblyomma americanum tick genome.</title>
        <authorList>
            <person name="Chou S."/>
            <person name="Poskanzer K.E."/>
            <person name="Rollins M."/>
            <person name="Thuy-Boun P.S."/>
        </authorList>
    </citation>
    <scope>NUCLEOTIDE SEQUENCE [LARGE SCALE GENOMIC DNA]</scope>
    <source>
        <strain evidence="2">F_SG_1</strain>
        <tissue evidence="2">Salivary glands</tissue>
    </source>
</reference>
<feature type="region of interest" description="Disordered" evidence="1">
    <location>
        <begin position="333"/>
        <end position="370"/>
    </location>
</feature>
<dbReference type="EMBL" id="JARKHS020007783">
    <property type="protein sequence ID" value="KAK8781325.1"/>
    <property type="molecule type" value="Genomic_DNA"/>
</dbReference>
<evidence type="ECO:0000313" key="3">
    <source>
        <dbReference type="Proteomes" id="UP001321473"/>
    </source>
</evidence>
<feature type="compositionally biased region" description="Basic and acidic residues" evidence="1">
    <location>
        <begin position="197"/>
        <end position="206"/>
    </location>
</feature>
<gene>
    <name evidence="2" type="ORF">V5799_017334</name>
</gene>
<feature type="region of interest" description="Disordered" evidence="1">
    <location>
        <begin position="130"/>
        <end position="229"/>
    </location>
</feature>
<feature type="compositionally biased region" description="Low complexity" evidence="1">
    <location>
        <begin position="249"/>
        <end position="262"/>
    </location>
</feature>
<feature type="compositionally biased region" description="Low complexity" evidence="1">
    <location>
        <begin position="271"/>
        <end position="287"/>
    </location>
</feature>
<evidence type="ECO:0000313" key="2">
    <source>
        <dbReference type="EMBL" id="KAK8781325.1"/>
    </source>
</evidence>
<feature type="compositionally biased region" description="Polar residues" evidence="1">
    <location>
        <begin position="333"/>
        <end position="346"/>
    </location>
</feature>
<accession>A0AAQ4F3K4</accession>